<accession>A0A6S7H1Z1</accession>
<evidence type="ECO:0000256" key="1">
    <source>
        <dbReference type="PROSITE-ProRule" id="PRU00152"/>
    </source>
</evidence>
<evidence type="ECO:0000313" key="3">
    <source>
        <dbReference type="Proteomes" id="UP001152795"/>
    </source>
</evidence>
<dbReference type="Proteomes" id="UP001152795">
    <property type="component" value="Unassembled WGS sequence"/>
</dbReference>
<evidence type="ECO:0000313" key="2">
    <source>
        <dbReference type="EMBL" id="CAB3999665.1"/>
    </source>
</evidence>
<dbReference type="PANTHER" id="PTHR45901:SF3">
    <property type="entry name" value="LIPOXYGENASE HOMOLOGY DOMAIN-CONTAINING PROTEIN 1"/>
    <property type="match status" value="1"/>
</dbReference>
<dbReference type="AlphaFoldDB" id="A0A6S7H1Z1"/>
<dbReference type="PROSITE" id="PS50095">
    <property type="entry name" value="PLAT"/>
    <property type="match status" value="1"/>
</dbReference>
<sequence>MKYKITVTTGTLRGAGTDASISIKLTGKDGAETGKFKLDKFFHDDFERGETDTYEVSGDDVGDVVMIILNNNGMAIKSDWYIAKVVVEKMIEGGTEKYEFPCYRWVVHHLVVYEGK</sequence>
<reference evidence="2" key="1">
    <citation type="submission" date="2020-04" db="EMBL/GenBank/DDBJ databases">
        <authorList>
            <person name="Alioto T."/>
            <person name="Alioto T."/>
            <person name="Gomez Garrido J."/>
        </authorList>
    </citation>
    <scope>NUCLEOTIDE SEQUENCE</scope>
    <source>
        <strain evidence="2">A484AB</strain>
    </source>
</reference>
<dbReference type="Pfam" id="PF01477">
    <property type="entry name" value="PLAT"/>
    <property type="match status" value="1"/>
</dbReference>
<dbReference type="InterPro" id="IPR036392">
    <property type="entry name" value="PLAT/LH2_dom_sf"/>
</dbReference>
<dbReference type="EMBL" id="CACRXK020003644">
    <property type="protein sequence ID" value="CAB3999665.1"/>
    <property type="molecule type" value="Genomic_DNA"/>
</dbReference>
<organism evidence="2 3">
    <name type="scientific">Paramuricea clavata</name>
    <name type="common">Red gorgonian</name>
    <name type="synonym">Violescent sea-whip</name>
    <dbReference type="NCBI Taxonomy" id="317549"/>
    <lineage>
        <taxon>Eukaryota</taxon>
        <taxon>Metazoa</taxon>
        <taxon>Cnidaria</taxon>
        <taxon>Anthozoa</taxon>
        <taxon>Octocorallia</taxon>
        <taxon>Malacalcyonacea</taxon>
        <taxon>Plexauridae</taxon>
        <taxon>Paramuricea</taxon>
    </lineage>
</organism>
<name>A0A6S7H1Z1_PARCT</name>
<dbReference type="Gene3D" id="2.40.180.10">
    <property type="entry name" value="Catalase core domain"/>
    <property type="match status" value="1"/>
</dbReference>
<keyword evidence="3" id="KW-1185">Reference proteome</keyword>
<dbReference type="SMART" id="SM00308">
    <property type="entry name" value="LH2"/>
    <property type="match status" value="1"/>
</dbReference>
<dbReference type="OrthoDB" id="5950867at2759"/>
<dbReference type="SUPFAM" id="SSF49723">
    <property type="entry name" value="Lipase/lipooxygenase domain (PLAT/LH2 domain)"/>
    <property type="match status" value="1"/>
</dbReference>
<comment type="caution">
    <text evidence="2">The sequence shown here is derived from an EMBL/GenBank/DDBJ whole genome shotgun (WGS) entry which is preliminary data.</text>
</comment>
<comment type="caution">
    <text evidence="1">Lacks conserved residue(s) required for the propagation of feature annotation.</text>
</comment>
<proteinExistence type="predicted"/>
<gene>
    <name evidence="2" type="ORF">PACLA_8A036762</name>
</gene>
<feature type="non-terminal residue" evidence="2">
    <location>
        <position position="1"/>
    </location>
</feature>
<protein>
    <submittedName>
        <fullName evidence="2">Allene oxide synthase-lipoxygenase -like</fullName>
    </submittedName>
</protein>
<dbReference type="InterPro" id="IPR052970">
    <property type="entry name" value="Inner_ear_hair_cell_LOXHD"/>
</dbReference>
<dbReference type="InterPro" id="IPR001024">
    <property type="entry name" value="PLAT/LH2_dom"/>
</dbReference>
<dbReference type="PANTHER" id="PTHR45901">
    <property type="entry name" value="PROTEIN CBG12474"/>
    <property type="match status" value="1"/>
</dbReference>